<proteinExistence type="predicted"/>
<comment type="caution">
    <text evidence="2">The sequence shown here is derived from an EMBL/GenBank/DDBJ whole genome shotgun (WGS) entry which is preliminary data.</text>
</comment>
<evidence type="ECO:0000313" key="3">
    <source>
        <dbReference type="Proteomes" id="UP001242480"/>
    </source>
</evidence>
<dbReference type="RefSeq" id="WP_307278105.1">
    <property type="nucleotide sequence ID" value="NZ_JAUSVX010000010.1"/>
</dbReference>
<gene>
    <name evidence="2" type="ORF">QO011_005043</name>
</gene>
<evidence type="ECO:0000313" key="2">
    <source>
        <dbReference type="EMBL" id="MDQ0472016.1"/>
    </source>
</evidence>
<keyword evidence="3" id="KW-1185">Reference proteome</keyword>
<feature type="transmembrane region" description="Helical" evidence="1">
    <location>
        <begin position="6"/>
        <end position="24"/>
    </location>
</feature>
<dbReference type="Proteomes" id="UP001242480">
    <property type="component" value="Unassembled WGS sequence"/>
</dbReference>
<keyword evidence="1" id="KW-0812">Transmembrane</keyword>
<keyword evidence="1" id="KW-0472">Membrane</keyword>
<accession>A0ABU0JCJ9</accession>
<sequence length="45" mass="4605">MWTGRLLGAGLLLTVAAFALYAFWKSRGVKPDGDGNDGPSLPGAG</sequence>
<dbReference type="EMBL" id="JAUSVX010000010">
    <property type="protein sequence ID" value="MDQ0472016.1"/>
    <property type="molecule type" value="Genomic_DNA"/>
</dbReference>
<reference evidence="2 3" key="1">
    <citation type="submission" date="2023-07" db="EMBL/GenBank/DDBJ databases">
        <title>Genomic Encyclopedia of Type Strains, Phase IV (KMG-IV): sequencing the most valuable type-strain genomes for metagenomic binning, comparative biology and taxonomic classification.</title>
        <authorList>
            <person name="Goeker M."/>
        </authorList>
    </citation>
    <scope>NUCLEOTIDE SEQUENCE [LARGE SCALE GENOMIC DNA]</scope>
    <source>
        <strain evidence="2 3">DSM 19619</strain>
    </source>
</reference>
<keyword evidence="1" id="KW-1133">Transmembrane helix</keyword>
<evidence type="ECO:0000256" key="1">
    <source>
        <dbReference type="SAM" id="Phobius"/>
    </source>
</evidence>
<protein>
    <submittedName>
        <fullName evidence="2">Uncharacterized protein</fullName>
    </submittedName>
</protein>
<name>A0ABU0JCJ9_9HYPH</name>
<organism evidence="2 3">
    <name type="scientific">Labrys wisconsinensis</name>
    <dbReference type="NCBI Taxonomy" id="425677"/>
    <lineage>
        <taxon>Bacteria</taxon>
        <taxon>Pseudomonadati</taxon>
        <taxon>Pseudomonadota</taxon>
        <taxon>Alphaproteobacteria</taxon>
        <taxon>Hyphomicrobiales</taxon>
        <taxon>Xanthobacteraceae</taxon>
        <taxon>Labrys</taxon>
    </lineage>
</organism>